<reference evidence="1 2" key="1">
    <citation type="submission" date="2012-11" db="EMBL/GenBank/DDBJ databases">
        <title>Whole genome sequence of Acidocella aminolytica 101 = DSM 11237.</title>
        <authorList>
            <person name="Azuma Y."/>
            <person name="Higashiura N."/>
            <person name="Hirakawa H."/>
            <person name="Matsushita K."/>
        </authorList>
    </citation>
    <scope>NUCLEOTIDE SEQUENCE [LARGE SCALE GENOMIC DNA]</scope>
    <source>
        <strain evidence="2">101 / DSM 11237</strain>
    </source>
</reference>
<dbReference type="AlphaFoldDB" id="A0A0D6PIY9"/>
<sequence length="126" mass="13912">MIAFTPRTGSTHLCAVLHQAGQQAEPNEVFSPRGSAGQERNRRGVRSFSDYIATFAAKPDITFIFKTCWLDVASLASALTRIFPDLRLVYLLCRNDATQAVSAFRAELTGKWQRALGDPPPEVQEA</sequence>
<evidence type="ECO:0000313" key="1">
    <source>
        <dbReference type="EMBL" id="GAN80784.1"/>
    </source>
</evidence>
<dbReference type="STRING" id="1120923.SAMN02746095_00202"/>
<gene>
    <name evidence="1" type="ORF">Aam_060_010</name>
</gene>
<evidence type="ECO:0000313" key="2">
    <source>
        <dbReference type="Proteomes" id="UP000032668"/>
    </source>
</evidence>
<dbReference type="Gene3D" id="3.40.50.300">
    <property type="entry name" value="P-loop containing nucleotide triphosphate hydrolases"/>
    <property type="match status" value="1"/>
</dbReference>
<name>A0A0D6PIY9_9PROT</name>
<accession>A0A0D6PIY9</accession>
<dbReference type="SUPFAM" id="SSF52540">
    <property type="entry name" value="P-loop containing nucleoside triphosphate hydrolases"/>
    <property type="match status" value="1"/>
</dbReference>
<keyword evidence="2" id="KW-1185">Reference proteome</keyword>
<evidence type="ECO:0008006" key="3">
    <source>
        <dbReference type="Google" id="ProtNLM"/>
    </source>
</evidence>
<comment type="caution">
    <text evidence="1">The sequence shown here is derived from an EMBL/GenBank/DDBJ whole genome shotgun (WGS) entry which is preliminary data.</text>
</comment>
<dbReference type="InterPro" id="IPR027417">
    <property type="entry name" value="P-loop_NTPase"/>
</dbReference>
<protein>
    <recommendedName>
        <fullName evidence="3">Sulphotransferase Stf0 domain-containing protein</fullName>
    </recommendedName>
</protein>
<organism evidence="1 2">
    <name type="scientific">Acidocella aminolytica 101 = DSM 11237</name>
    <dbReference type="NCBI Taxonomy" id="1120923"/>
    <lineage>
        <taxon>Bacteria</taxon>
        <taxon>Pseudomonadati</taxon>
        <taxon>Pseudomonadota</taxon>
        <taxon>Alphaproteobacteria</taxon>
        <taxon>Acetobacterales</taxon>
        <taxon>Acidocellaceae</taxon>
        <taxon>Acidocella</taxon>
    </lineage>
</organism>
<dbReference type="Proteomes" id="UP000032668">
    <property type="component" value="Unassembled WGS sequence"/>
</dbReference>
<proteinExistence type="predicted"/>
<dbReference type="EMBL" id="BANC01000059">
    <property type="protein sequence ID" value="GAN80784.1"/>
    <property type="molecule type" value="Genomic_DNA"/>
</dbReference>
<dbReference type="OrthoDB" id="5562925at2"/>
<dbReference type="RefSeq" id="WP_048879180.1">
    <property type="nucleotide sequence ID" value="NZ_BANC01000059.1"/>
</dbReference>